<dbReference type="EMBL" id="KZ857380">
    <property type="protein sequence ID" value="RDX56526.1"/>
    <property type="molecule type" value="Genomic_DNA"/>
</dbReference>
<dbReference type="PROSITE" id="PS00623">
    <property type="entry name" value="GMC_OXRED_1"/>
    <property type="match status" value="1"/>
</dbReference>
<reference evidence="12 13" key="1">
    <citation type="journal article" date="2018" name="Biotechnol. Biofuels">
        <title>Integrative visual omics of the white-rot fungus Polyporus brumalis exposes the biotechnological potential of its oxidative enzymes for delignifying raw plant biomass.</title>
        <authorList>
            <person name="Miyauchi S."/>
            <person name="Rancon A."/>
            <person name="Drula E."/>
            <person name="Hage H."/>
            <person name="Chaduli D."/>
            <person name="Favel A."/>
            <person name="Grisel S."/>
            <person name="Henrissat B."/>
            <person name="Herpoel-Gimbert I."/>
            <person name="Ruiz-Duenas F.J."/>
            <person name="Chevret D."/>
            <person name="Hainaut M."/>
            <person name="Lin J."/>
            <person name="Wang M."/>
            <person name="Pangilinan J."/>
            <person name="Lipzen A."/>
            <person name="Lesage-Meessen L."/>
            <person name="Navarro D."/>
            <person name="Riley R."/>
            <person name="Grigoriev I.V."/>
            <person name="Zhou S."/>
            <person name="Raouche S."/>
            <person name="Rosso M.N."/>
        </authorList>
    </citation>
    <scope>NUCLEOTIDE SEQUENCE [LARGE SCALE GENOMIC DNA]</scope>
    <source>
        <strain evidence="12 13">BRFM 1820</strain>
    </source>
</reference>
<dbReference type="SUPFAM" id="SSF51905">
    <property type="entry name" value="FAD/NAD(P)-binding domain"/>
    <property type="match status" value="1"/>
</dbReference>
<organism evidence="12 13">
    <name type="scientific">Lentinus brumalis</name>
    <dbReference type="NCBI Taxonomy" id="2498619"/>
    <lineage>
        <taxon>Eukaryota</taxon>
        <taxon>Fungi</taxon>
        <taxon>Dikarya</taxon>
        <taxon>Basidiomycota</taxon>
        <taxon>Agaricomycotina</taxon>
        <taxon>Agaricomycetes</taxon>
        <taxon>Polyporales</taxon>
        <taxon>Polyporaceae</taxon>
        <taxon>Lentinus</taxon>
    </lineage>
</organism>
<evidence type="ECO:0000256" key="9">
    <source>
        <dbReference type="RuleBase" id="RU003968"/>
    </source>
</evidence>
<dbReference type="Gene3D" id="3.30.560.10">
    <property type="entry name" value="Glucose Oxidase, domain 3"/>
    <property type="match status" value="1"/>
</dbReference>
<dbReference type="GO" id="GO:0050660">
    <property type="term" value="F:flavin adenine dinucleotide binding"/>
    <property type="evidence" value="ECO:0007669"/>
    <property type="project" value="InterPro"/>
</dbReference>
<evidence type="ECO:0000256" key="8">
    <source>
        <dbReference type="PIRSR" id="PIRSR000137-2"/>
    </source>
</evidence>
<protein>
    <submittedName>
        <fullName evidence="12">Alcohol oxidase</fullName>
    </submittedName>
</protein>
<keyword evidence="13" id="KW-1185">Reference proteome</keyword>
<evidence type="ECO:0000313" key="12">
    <source>
        <dbReference type="EMBL" id="RDX56526.1"/>
    </source>
</evidence>
<dbReference type="InterPro" id="IPR007867">
    <property type="entry name" value="GMC_OxRtase_C"/>
</dbReference>
<dbReference type="PROSITE" id="PS00624">
    <property type="entry name" value="GMC_OXRED_2"/>
    <property type="match status" value="1"/>
</dbReference>
<evidence type="ECO:0000313" key="13">
    <source>
        <dbReference type="Proteomes" id="UP000256964"/>
    </source>
</evidence>
<evidence type="ECO:0000256" key="7">
    <source>
        <dbReference type="PIRSR" id="PIRSR000137-1"/>
    </source>
</evidence>
<comment type="cofactor">
    <cofactor evidence="1 8">
        <name>FAD</name>
        <dbReference type="ChEBI" id="CHEBI:57692"/>
    </cofactor>
</comment>
<dbReference type="Proteomes" id="UP000256964">
    <property type="component" value="Unassembled WGS sequence"/>
</dbReference>
<evidence type="ECO:0000256" key="4">
    <source>
        <dbReference type="ARBA" id="ARBA00022729"/>
    </source>
</evidence>
<dbReference type="SUPFAM" id="SSF54373">
    <property type="entry name" value="FAD-linked reductases, C-terminal domain"/>
    <property type="match status" value="1"/>
</dbReference>
<sequence length="611" mass="66054">MIPERFSSLTFDYIIIGGGTAGLVVASRLSEDPAVTVGVIEAGEWHASIDGVNVPGMAGSTLGDPQFDWAFMSVPQKHANDRLVYQPRLQSGKGLGGSSAINLLGFNRGSAHEYDAIEAFGNPGWNWEVFLKYFKKASSLMLQAPHDSETTLPLPTHLGPEYKLEQPDPQWHGDSGPIVKAYSTHFATLHVPFIDALEKLGVPRNTEPNKGNNIGATTIYCSVDSRTATRSYAGNAYYEANAGRKNLVVLTNATVSRIIFNSGSTPLRATGVEFLNGDKKYVAATKGEVVLAAGAFQSPQILELSGIGNKDTLGKHGIETLIDLPSVGENLHDHPDIHVVYEIRPEYETVDIAREPELAAKQLELYKSQKGYLTSALAAVYAFLPTKAFATDEQMAKWKEMATHSVEEAPQGVKKQLETQLKWLFDPASAEGEIIPFPGLFLPSGVQPVPKTRYSSMLCAGMHPFSRGSVHISSADPRAPPAIDPNYFSNPLDLEILLALLKFALKLYDTDPIREAVVRRVAPTAEESSSDEALLEYIKNGSGCVYHPLGSASMLPREDGGVVDPALKVYGTANVRVVDASILPIQVAAHIQATVYAVAEKAADIIKASKM</sequence>
<dbReference type="InterPro" id="IPR012132">
    <property type="entry name" value="GMC_OxRdtase"/>
</dbReference>
<evidence type="ECO:0000256" key="5">
    <source>
        <dbReference type="ARBA" id="ARBA00022827"/>
    </source>
</evidence>
<feature type="active site" description="Proton acceptor" evidence="7">
    <location>
        <position position="590"/>
    </location>
</feature>
<dbReference type="PANTHER" id="PTHR11552">
    <property type="entry name" value="GLUCOSE-METHANOL-CHOLINE GMC OXIDOREDUCTASE"/>
    <property type="match status" value="1"/>
</dbReference>
<name>A0A371DVF7_9APHY</name>
<feature type="binding site" evidence="8">
    <location>
        <position position="255"/>
    </location>
    <ligand>
        <name>FAD</name>
        <dbReference type="ChEBI" id="CHEBI:57692"/>
    </ligand>
</feature>
<feature type="active site" description="Proton donor" evidence="7">
    <location>
        <position position="547"/>
    </location>
</feature>
<feature type="domain" description="Glucose-methanol-choline oxidoreductase N-terminal" evidence="11">
    <location>
        <begin position="294"/>
        <end position="308"/>
    </location>
</feature>
<dbReference type="GO" id="GO:0016614">
    <property type="term" value="F:oxidoreductase activity, acting on CH-OH group of donors"/>
    <property type="evidence" value="ECO:0007669"/>
    <property type="project" value="InterPro"/>
</dbReference>
<dbReference type="PIRSF" id="PIRSF000137">
    <property type="entry name" value="Alcohol_oxidase"/>
    <property type="match status" value="1"/>
</dbReference>
<dbReference type="Pfam" id="PF00732">
    <property type="entry name" value="GMC_oxred_N"/>
    <property type="match status" value="1"/>
</dbReference>
<comment type="similarity">
    <text evidence="2 9">Belongs to the GMC oxidoreductase family.</text>
</comment>
<dbReference type="AlphaFoldDB" id="A0A371DVF7"/>
<dbReference type="STRING" id="139420.A0A371DVF7"/>
<dbReference type="OrthoDB" id="269227at2759"/>
<dbReference type="InterPro" id="IPR036188">
    <property type="entry name" value="FAD/NAD-bd_sf"/>
</dbReference>
<feature type="domain" description="Glucose-methanol-choline oxidoreductase N-terminal" evidence="10">
    <location>
        <begin position="92"/>
        <end position="115"/>
    </location>
</feature>
<dbReference type="Gene3D" id="3.50.50.60">
    <property type="entry name" value="FAD/NAD(P)-binding domain"/>
    <property type="match status" value="1"/>
</dbReference>
<evidence type="ECO:0000259" key="10">
    <source>
        <dbReference type="PROSITE" id="PS00623"/>
    </source>
</evidence>
<accession>A0A371DVF7</accession>
<evidence type="ECO:0000256" key="6">
    <source>
        <dbReference type="ARBA" id="ARBA00023002"/>
    </source>
</evidence>
<keyword evidence="3 9" id="KW-0285">Flavoprotein</keyword>
<dbReference type="PANTHER" id="PTHR11552:SF201">
    <property type="entry name" value="GLUCOSE-METHANOL-CHOLINE OXIDOREDUCTASE N-TERMINAL DOMAIN-CONTAINING PROTEIN"/>
    <property type="match status" value="1"/>
</dbReference>
<dbReference type="Pfam" id="PF05199">
    <property type="entry name" value="GMC_oxred_C"/>
    <property type="match status" value="1"/>
</dbReference>
<evidence type="ECO:0000256" key="2">
    <source>
        <dbReference type="ARBA" id="ARBA00010790"/>
    </source>
</evidence>
<keyword evidence="4" id="KW-0732">Signal</keyword>
<evidence type="ECO:0000256" key="3">
    <source>
        <dbReference type="ARBA" id="ARBA00022630"/>
    </source>
</evidence>
<keyword evidence="5 8" id="KW-0274">FAD</keyword>
<evidence type="ECO:0000256" key="1">
    <source>
        <dbReference type="ARBA" id="ARBA00001974"/>
    </source>
</evidence>
<evidence type="ECO:0000259" key="11">
    <source>
        <dbReference type="PROSITE" id="PS00624"/>
    </source>
</evidence>
<proteinExistence type="inferred from homology"/>
<gene>
    <name evidence="12" type="ORF">OH76DRAFT_1414090</name>
</gene>
<keyword evidence="6" id="KW-0560">Oxidoreductase</keyword>
<dbReference type="InterPro" id="IPR000172">
    <property type="entry name" value="GMC_OxRdtase_N"/>
</dbReference>